<dbReference type="GO" id="GO:0005829">
    <property type="term" value="C:cytosol"/>
    <property type="evidence" value="ECO:0007669"/>
    <property type="project" value="GOC"/>
</dbReference>
<feature type="compositionally biased region" description="Polar residues" evidence="7">
    <location>
        <begin position="1074"/>
        <end position="1094"/>
    </location>
</feature>
<name>A0A9P4SB02_9PEZI</name>
<keyword evidence="3" id="KW-0653">Protein transport</keyword>
<dbReference type="GO" id="GO:0000139">
    <property type="term" value="C:Golgi membrane"/>
    <property type="evidence" value="ECO:0007669"/>
    <property type="project" value="UniProtKB-SubCell"/>
</dbReference>
<dbReference type="InterPro" id="IPR016024">
    <property type="entry name" value="ARM-type_fold"/>
</dbReference>
<feature type="compositionally biased region" description="Polar residues" evidence="7">
    <location>
        <begin position="376"/>
        <end position="388"/>
    </location>
</feature>
<evidence type="ECO:0000259" key="10">
    <source>
        <dbReference type="Pfam" id="PF24598"/>
    </source>
</evidence>
<evidence type="ECO:0008006" key="13">
    <source>
        <dbReference type="Google" id="ProtNLM"/>
    </source>
</evidence>
<proteinExistence type="inferred from homology"/>
<dbReference type="GO" id="GO:0005768">
    <property type="term" value="C:endosome"/>
    <property type="evidence" value="ECO:0007669"/>
    <property type="project" value="TreeGrafter"/>
</dbReference>
<evidence type="ECO:0000256" key="5">
    <source>
        <dbReference type="ARBA" id="ARBA00023136"/>
    </source>
</evidence>
<feature type="compositionally biased region" description="Basic and acidic residues" evidence="7">
    <location>
        <begin position="1058"/>
        <end position="1067"/>
    </location>
</feature>
<evidence type="ECO:0000256" key="3">
    <source>
        <dbReference type="ARBA" id="ARBA00022927"/>
    </source>
</evidence>
<feature type="compositionally biased region" description="Low complexity" evidence="7">
    <location>
        <begin position="12"/>
        <end position="22"/>
    </location>
</feature>
<feature type="region of interest" description="Disordered" evidence="7">
    <location>
        <begin position="1"/>
        <end position="34"/>
    </location>
</feature>
<dbReference type="SUPFAM" id="SSF48371">
    <property type="entry name" value="ARM repeat"/>
    <property type="match status" value="2"/>
</dbReference>
<dbReference type="InterPro" id="IPR056457">
    <property type="entry name" value="DOP1_C"/>
</dbReference>
<dbReference type="GO" id="GO:0005802">
    <property type="term" value="C:trans-Golgi network"/>
    <property type="evidence" value="ECO:0007669"/>
    <property type="project" value="TreeGrafter"/>
</dbReference>
<comment type="caution">
    <text evidence="11">The sequence shown here is derived from an EMBL/GenBank/DDBJ whole genome shotgun (WGS) entry which is preliminary data.</text>
</comment>
<dbReference type="PANTHER" id="PTHR14042">
    <property type="entry name" value="DOPEY-RELATED"/>
    <property type="match status" value="1"/>
</dbReference>
<dbReference type="Pfam" id="PF24597">
    <property type="entry name" value="TPR_DOP1_M"/>
    <property type="match status" value="1"/>
</dbReference>
<dbReference type="OrthoDB" id="297643at2759"/>
<keyword evidence="12" id="KW-1185">Reference proteome</keyword>
<dbReference type="InterPro" id="IPR056458">
    <property type="entry name" value="TPR_DOP1_M"/>
</dbReference>
<dbReference type="EMBL" id="MU006096">
    <property type="protein sequence ID" value="KAF2838537.1"/>
    <property type="molecule type" value="Genomic_DNA"/>
</dbReference>
<keyword evidence="5" id="KW-0472">Membrane</keyword>
<accession>A0A9P4SB02</accession>
<comment type="subcellular location">
    <subcellularLocation>
        <location evidence="1">Golgi apparatus membrane</location>
        <topology evidence="1">Peripheral membrane protein</topology>
    </subcellularLocation>
</comment>
<gene>
    <name evidence="11" type="ORF">M501DRAFT_1031628</name>
</gene>
<feature type="region of interest" description="Disordered" evidence="7">
    <location>
        <begin position="1056"/>
        <end position="1096"/>
    </location>
</feature>
<comment type="similarity">
    <text evidence="6">Belongs to the DOP1 family.</text>
</comment>
<dbReference type="GO" id="GO:0015031">
    <property type="term" value="P:protein transport"/>
    <property type="evidence" value="ECO:0007669"/>
    <property type="project" value="UniProtKB-KW"/>
</dbReference>
<dbReference type="PANTHER" id="PTHR14042:SF24">
    <property type="entry name" value="PROTEIN DOPEY-1 HOMOLOG"/>
    <property type="match status" value="1"/>
</dbReference>
<protein>
    <recommendedName>
        <fullName evidence="13">Dopey N-terminal domain-containing protein</fullName>
    </recommendedName>
</protein>
<dbReference type="InterPro" id="IPR007249">
    <property type="entry name" value="DOP1_N"/>
</dbReference>
<evidence type="ECO:0000259" key="8">
    <source>
        <dbReference type="Pfam" id="PF04118"/>
    </source>
</evidence>
<evidence type="ECO:0000256" key="6">
    <source>
        <dbReference type="ARBA" id="ARBA00046326"/>
    </source>
</evidence>
<evidence type="ECO:0000256" key="2">
    <source>
        <dbReference type="ARBA" id="ARBA00022448"/>
    </source>
</evidence>
<dbReference type="InterPro" id="IPR040314">
    <property type="entry name" value="DOP1"/>
</dbReference>
<evidence type="ECO:0000256" key="7">
    <source>
        <dbReference type="SAM" id="MobiDB-lite"/>
    </source>
</evidence>
<organism evidence="11 12">
    <name type="scientific">Patellaria atrata CBS 101060</name>
    <dbReference type="NCBI Taxonomy" id="1346257"/>
    <lineage>
        <taxon>Eukaryota</taxon>
        <taxon>Fungi</taxon>
        <taxon>Dikarya</taxon>
        <taxon>Ascomycota</taxon>
        <taxon>Pezizomycotina</taxon>
        <taxon>Dothideomycetes</taxon>
        <taxon>Dothideomycetes incertae sedis</taxon>
        <taxon>Patellariales</taxon>
        <taxon>Patellariaceae</taxon>
        <taxon>Patellaria</taxon>
    </lineage>
</organism>
<dbReference type="Pfam" id="PF04118">
    <property type="entry name" value="Dopey_N"/>
    <property type="match status" value="1"/>
</dbReference>
<keyword evidence="4" id="KW-0333">Golgi apparatus</keyword>
<feature type="region of interest" description="Disordered" evidence="7">
    <location>
        <begin position="368"/>
        <end position="388"/>
    </location>
</feature>
<evidence type="ECO:0000259" key="9">
    <source>
        <dbReference type="Pfam" id="PF24597"/>
    </source>
</evidence>
<dbReference type="GO" id="GO:0006895">
    <property type="term" value="P:Golgi to endosome transport"/>
    <property type="evidence" value="ECO:0007669"/>
    <property type="project" value="InterPro"/>
</dbReference>
<feature type="compositionally biased region" description="Polar residues" evidence="7">
    <location>
        <begin position="1"/>
        <end position="11"/>
    </location>
</feature>
<sequence>MSLDPSSFRYQSASPTSSGRSSPVNRPPRRQIEDGIYKKDKSFRRYAAGVERALALFDSPQQDWADYISFLGRLLKAIQANPADIPIVPHKETVSTRLAQCLKSSLPSGVHQKSIEVYAQIFSILGKDNLARDLPIYFPGLSSILSFANLAVRPAFLSLFETFILELDPHSLRPALKSIVLCLLPGLEEETSEDFDRILHILDSVKSAVNIERLPNRDTKSESGDSYFWQCFFLATITNASRRQGALAYLSRRLPRLIGSSGRRLSLSSESKSDFDDLPPAAEAAISPEPGLFVRCFAAGLSDAQLLVQRGFLDLLVTHVPFDSPVLQVRISDEDMDLLITSAVGVVTRRDMSLNRRLWAWFLGPEPASGAEEDSQATSPAVSSKIGTGDPSSYHLSYFTRYGFRPLTRCIKAMISRHNINSLERARPFRICLSLMDRWEVGGLIVPQIFVSAMESVFAYSKTATKEQLSDVLKSANIFFDGVESGLIWGKLCELITSAFSPSPKLLEDRLSRLNLVKFIFTRFNVTEEEMVFYHIPLTALLILLQLENLRPTLTENETLDVLSVAFDIVDSLIQIIPDKAFDEAASKLGPISNKSNHTEQTPKALITNIRSFYEDNQGNLDISGPPISVYSLGQAFLSSSARLFVKVLNRELPSKVIETCTRIFSSVMQKVPDHKYLYGLDIDLSITALLDTSSNSPPHASFSELYASTVAITLIQSLGYTPPLIDLSRIPRLFKCLVREIWRFLSPFTPKYHVEAVRCLCQLHTSSPSDRLVEASITSVLISENNISVENCMRFTVLWNHTMHEKGLQTEKGSRYNSSRRTSGIPIITNQRAESPMYDGILTRPLLLMLDTLAEEGSTTFAFVKTWLQELPSLPTVFAILLSKLRDVQILKSEEGSNLRTTTRESGMIIDDQKKCLYYLQHLLNIVRWSSGHTWSIIASEMTSSLNMDSVTTGTVSLQVLIVQICMRLISNGSFLRRGANAGPLFIPIQRAALSVLQIILQNPNSSALKELTLEIPLIDRLNMSLNEADSTLQGPLLDAAIAALKVRFDSAPIPAKEPHQRKPSKDLASPTFRANPSSEQWEKPQTAQTAAPPSQLVESIRAGFASPYARLCLDKWVDFLAEVLPLYADTIFQNLLPLVECFCGQIGQVFDQFEMIFRESISPSIAPEPTLISLMNGLEQILASAHQRLLMEEAKSIANRSPEQPQGFFGNMVSGVFSAETNQSRSTTANSRLTVILCFQDTVRICFKVWSWASYGSSQGQQDPVSLASYGYTSIRMRNRARRMLEHLFAAESLECLETLAVVWRKSSPSSSSSTAVLGLLNVLDGSRPKNIIPAIFDAVYSRTNPSALDAARTSSLTSDLADTDLVAFLVDYTRSLEDDAMDDIWPDCLAFLRDVLTNPLPHRQVLPILLDFTAMLAEKVDNTNFGEQKKMRKELGDIFMRLLTATFTTRSLGYLQETPQSHHDEKGILPESKQMDVVALLSRIVPRLQLVLVDNDRIASAAGTISSNVISPAIRAKTFPENMSRHTLDLMYQVARVTHSSKVWKKDVLDAFNDPRFFSTPTLLAKELWLPILQQWTLSDKERMPELLSRISAPTTAGIMFGVGATSARLEADRRTQLNLKRIAVIILAAAEDTFTTSLSGIEEKLVELLSATPISSPSSATRAEVFILLRALVLRTSPIHLAALWPLITAELQAAIRSTLPDASAEIAEKFANAALLQGCKLLDALVTLAPDDFQLHEWLFVTDTIDAVYHPPDWRPIAAVDEVAEALGEAFVEESGNLESGAFAHGDAGTGKGTFIGPILDGLRNEVGDVADLKALSRTEFVARVLRPFFGSLSIGAFEATYKMGGVEGGLRERRDAAVQGLLEDLFDRGV</sequence>
<evidence type="ECO:0000313" key="11">
    <source>
        <dbReference type="EMBL" id="KAF2838537.1"/>
    </source>
</evidence>
<dbReference type="Proteomes" id="UP000799429">
    <property type="component" value="Unassembled WGS sequence"/>
</dbReference>
<keyword evidence="2" id="KW-0813">Transport</keyword>
<evidence type="ECO:0000256" key="4">
    <source>
        <dbReference type="ARBA" id="ARBA00023034"/>
    </source>
</evidence>
<reference evidence="11" key="1">
    <citation type="journal article" date="2020" name="Stud. Mycol.">
        <title>101 Dothideomycetes genomes: a test case for predicting lifestyles and emergence of pathogens.</title>
        <authorList>
            <person name="Haridas S."/>
            <person name="Albert R."/>
            <person name="Binder M."/>
            <person name="Bloem J."/>
            <person name="Labutti K."/>
            <person name="Salamov A."/>
            <person name="Andreopoulos B."/>
            <person name="Baker S."/>
            <person name="Barry K."/>
            <person name="Bills G."/>
            <person name="Bluhm B."/>
            <person name="Cannon C."/>
            <person name="Castanera R."/>
            <person name="Culley D."/>
            <person name="Daum C."/>
            <person name="Ezra D."/>
            <person name="Gonzalez J."/>
            <person name="Henrissat B."/>
            <person name="Kuo A."/>
            <person name="Liang C."/>
            <person name="Lipzen A."/>
            <person name="Lutzoni F."/>
            <person name="Magnuson J."/>
            <person name="Mondo S."/>
            <person name="Nolan M."/>
            <person name="Ohm R."/>
            <person name="Pangilinan J."/>
            <person name="Park H.-J."/>
            <person name="Ramirez L."/>
            <person name="Alfaro M."/>
            <person name="Sun H."/>
            <person name="Tritt A."/>
            <person name="Yoshinaga Y."/>
            <person name="Zwiers L.-H."/>
            <person name="Turgeon B."/>
            <person name="Goodwin S."/>
            <person name="Spatafora J."/>
            <person name="Crous P."/>
            <person name="Grigoriev I."/>
        </authorList>
    </citation>
    <scope>NUCLEOTIDE SEQUENCE</scope>
    <source>
        <strain evidence="11">CBS 101060</strain>
    </source>
</reference>
<dbReference type="Pfam" id="PF24598">
    <property type="entry name" value="DOP1_C"/>
    <property type="match status" value="1"/>
</dbReference>
<evidence type="ECO:0000313" key="12">
    <source>
        <dbReference type="Proteomes" id="UP000799429"/>
    </source>
</evidence>
<evidence type="ECO:0000256" key="1">
    <source>
        <dbReference type="ARBA" id="ARBA00004395"/>
    </source>
</evidence>
<feature type="domain" description="DOP1-like middle TPR" evidence="9">
    <location>
        <begin position="398"/>
        <end position="614"/>
    </location>
</feature>
<feature type="domain" description="DOP1 N-terminal" evidence="8">
    <location>
        <begin position="40"/>
        <end position="366"/>
    </location>
</feature>
<feature type="domain" description="DOP1-like C-terminal" evidence="10">
    <location>
        <begin position="1371"/>
        <end position="1848"/>
    </location>
</feature>